<dbReference type="HOGENOM" id="CLU_420449_0_0_1"/>
<evidence type="ECO:0000313" key="3">
    <source>
        <dbReference type="EMBL" id="GAC97014.1"/>
    </source>
</evidence>
<accession>R9P6P8</accession>
<feature type="chain" id="PRO_5004487746" evidence="2">
    <location>
        <begin position="22"/>
        <end position="582"/>
    </location>
</feature>
<sequence>MIRRSGGYLVAGLLLLQSANCHPFPPPKSLLKLDFDLNELPKESGVDDVLGLSAPQSGTFGPEHARAHHRIFQDHQHQFQSAPSPGDGMDTAPSLLHSYPGPPPTEKASSSSSLYSSLRNPHWSFTPHDMQGANAGIVRPGEQDTQMTSSPTISTPGSSTNFRPAFPTNDDQNQIAGSLSPQPLLPAPFVRIKQFEDRKRLRAPSRSDLADLVAKSEAAIRSQSLQDPTVFFGATFELAISPDAETDRFVSSLHLGESSASRVGWTQQPESKAQVFADGQDPFEYFRGLFRKRQEALQVIFPSGQDPRCLYLILLHNHPLIQAKSLARLLGVFEIGSNSVPNKLTLHFRGFHESYGTEYLALEQLPQATGRKYWFQQDRTALYTSKADMTMRIVKLDGTDSVQDRQQLALDSDEMQSYHPDVQELIRTGEVGRVLAMDHLAPGGHLYIYQESSEMPARIQRWKSTAGLPLGSFLRKNLGKKDKDEIAFVFSTKFRQREPVKVITEANGEMFMLSMKKKSGWVKNIYDNTMTVWQIGPEIQGRRLMICRGVYTIRARAYSQLTPQRLPGLRDSSFSNKMQGLP</sequence>
<dbReference type="eggNOG" id="ENOG502RDPV">
    <property type="taxonomic scope" value="Eukaryota"/>
</dbReference>
<dbReference type="OrthoDB" id="2552483at2759"/>
<protein>
    <submittedName>
        <fullName evidence="3">Lipase</fullName>
    </submittedName>
</protein>
<keyword evidence="4" id="KW-1185">Reference proteome</keyword>
<feature type="region of interest" description="Disordered" evidence="1">
    <location>
        <begin position="75"/>
        <end position="115"/>
    </location>
</feature>
<reference evidence="4" key="1">
    <citation type="journal article" date="2013" name="Genome Announc.">
        <title>Draft genome sequence of the basidiomycetous yeast-like fungus Pseudozyma hubeiensis SY62, which produces an abundant amount of the biosurfactant mannosylerythritol lipids.</title>
        <authorList>
            <person name="Konishi M."/>
            <person name="Hatada Y."/>
            <person name="Horiuchi J."/>
        </authorList>
    </citation>
    <scope>NUCLEOTIDE SEQUENCE [LARGE SCALE GENOMIC DNA]</scope>
    <source>
        <strain evidence="4">SY62</strain>
    </source>
</reference>
<organism evidence="3 4">
    <name type="scientific">Pseudozyma hubeiensis (strain SY62)</name>
    <name type="common">Yeast</name>
    <dbReference type="NCBI Taxonomy" id="1305764"/>
    <lineage>
        <taxon>Eukaryota</taxon>
        <taxon>Fungi</taxon>
        <taxon>Dikarya</taxon>
        <taxon>Basidiomycota</taxon>
        <taxon>Ustilaginomycotina</taxon>
        <taxon>Ustilaginomycetes</taxon>
        <taxon>Ustilaginales</taxon>
        <taxon>Ustilaginaceae</taxon>
        <taxon>Pseudozyma</taxon>
    </lineage>
</organism>
<dbReference type="AlphaFoldDB" id="R9P6P8"/>
<gene>
    <name evidence="3" type="ORF">PHSY_004598</name>
</gene>
<evidence type="ECO:0000256" key="2">
    <source>
        <dbReference type="SAM" id="SignalP"/>
    </source>
</evidence>
<name>R9P6P8_PSEHS</name>
<keyword evidence="2" id="KW-0732">Signal</keyword>
<proteinExistence type="predicted"/>
<dbReference type="Proteomes" id="UP000014071">
    <property type="component" value="Unassembled WGS sequence"/>
</dbReference>
<dbReference type="GeneID" id="24109880"/>
<evidence type="ECO:0000256" key="1">
    <source>
        <dbReference type="SAM" id="MobiDB-lite"/>
    </source>
</evidence>
<feature type="signal peptide" evidence="2">
    <location>
        <begin position="1"/>
        <end position="21"/>
    </location>
</feature>
<dbReference type="EMBL" id="DF238808">
    <property type="protein sequence ID" value="GAC97014.1"/>
    <property type="molecule type" value="Genomic_DNA"/>
</dbReference>
<evidence type="ECO:0000313" key="4">
    <source>
        <dbReference type="Proteomes" id="UP000014071"/>
    </source>
</evidence>
<dbReference type="RefSeq" id="XP_012190601.1">
    <property type="nucleotide sequence ID" value="XM_012335211.1"/>
</dbReference>